<accession>A0A7C9GU75</accession>
<proteinExistence type="predicted"/>
<reference evidence="2 3" key="1">
    <citation type="submission" date="2019-09" db="EMBL/GenBank/DDBJ databases">
        <title>Polymorphobacter sp. isolated from a lake in China.</title>
        <authorList>
            <person name="Liu Z."/>
        </authorList>
    </citation>
    <scope>NUCLEOTIDE SEQUENCE [LARGE SCALE GENOMIC DNA]</scope>
    <source>
        <strain evidence="2 3">D40P</strain>
    </source>
</reference>
<dbReference type="InterPro" id="IPR010239">
    <property type="entry name" value="CHP02001"/>
</dbReference>
<dbReference type="Proteomes" id="UP000481327">
    <property type="component" value="Unassembled WGS sequence"/>
</dbReference>
<evidence type="ECO:0008006" key="4">
    <source>
        <dbReference type="Google" id="ProtNLM"/>
    </source>
</evidence>
<gene>
    <name evidence="2" type="ORF">F3168_05965</name>
</gene>
<name>A0A7C9GU75_9SPHN</name>
<keyword evidence="3" id="KW-1185">Reference proteome</keyword>
<feature type="compositionally biased region" description="Basic and acidic residues" evidence="1">
    <location>
        <begin position="9"/>
        <end position="19"/>
    </location>
</feature>
<dbReference type="Pfam" id="PF09694">
    <property type="entry name" value="Gcw_chp"/>
    <property type="match status" value="1"/>
</dbReference>
<dbReference type="AlphaFoldDB" id="A0A7C9GU75"/>
<protein>
    <recommendedName>
        <fullName evidence="4">Porin</fullName>
    </recommendedName>
</protein>
<dbReference type="OrthoDB" id="7503770at2"/>
<dbReference type="EMBL" id="WIOL01000002">
    <property type="protein sequence ID" value="MQT16798.1"/>
    <property type="molecule type" value="Genomic_DNA"/>
</dbReference>
<evidence type="ECO:0000256" key="1">
    <source>
        <dbReference type="SAM" id="MobiDB-lite"/>
    </source>
</evidence>
<comment type="caution">
    <text evidence="2">The sequence shown here is derived from an EMBL/GenBank/DDBJ whole genome shotgun (WGS) entry which is preliminary data.</text>
</comment>
<evidence type="ECO:0000313" key="3">
    <source>
        <dbReference type="Proteomes" id="UP000481327"/>
    </source>
</evidence>
<evidence type="ECO:0000313" key="2">
    <source>
        <dbReference type="EMBL" id="MQT16798.1"/>
    </source>
</evidence>
<sequence>MCHQPRQHRQGDRRPDAGDPRAPCRGGGTGPAGTADRDRHAGTPSRPLIAALTAPRFATSAAAVLLLAAAAPAAAASFGVEATTDLRRRGLGWSDGKPALEAWASLPLSGGVSLEAGAATLRGSARHGSADLLGEAALRYTAQTGPWTLWADAQGLVFAGGRGGQSYGQLRSGAAIGIGPAQLGALASWAPPQGAIGGSNVYFGATATVGVPGTPLTLRAGGGRSLGTDDGSGRAARLRPGGDYTDLRLDADYVLGPVTLGASVTTTSIDAATVTGGARDFGTRALLRASFAF</sequence>
<organism evidence="2 3">
    <name type="scientific">Sandarakinorhabdus fusca</name>
    <dbReference type="NCBI Taxonomy" id="1439888"/>
    <lineage>
        <taxon>Bacteria</taxon>
        <taxon>Pseudomonadati</taxon>
        <taxon>Pseudomonadota</taxon>
        <taxon>Alphaproteobacteria</taxon>
        <taxon>Sphingomonadales</taxon>
        <taxon>Sphingosinicellaceae</taxon>
        <taxon>Sandarakinorhabdus</taxon>
    </lineage>
</organism>
<feature type="region of interest" description="Disordered" evidence="1">
    <location>
        <begin position="1"/>
        <end position="43"/>
    </location>
</feature>